<organism evidence="2 3">
    <name type="scientific">Nocardioides piscis</name>
    <dbReference type="NCBI Taxonomy" id="2714938"/>
    <lineage>
        <taxon>Bacteria</taxon>
        <taxon>Bacillati</taxon>
        <taxon>Actinomycetota</taxon>
        <taxon>Actinomycetes</taxon>
        <taxon>Propionibacteriales</taxon>
        <taxon>Nocardioidaceae</taxon>
        <taxon>Nocardioides</taxon>
    </lineage>
</organism>
<proteinExistence type="predicted"/>
<dbReference type="EMBL" id="CP049866">
    <property type="protein sequence ID" value="QIK77089.1"/>
    <property type="molecule type" value="Genomic_DNA"/>
</dbReference>
<dbReference type="KEGG" id="npi:G7071_18260"/>
<evidence type="ECO:0000313" key="2">
    <source>
        <dbReference type="EMBL" id="QIK77089.1"/>
    </source>
</evidence>
<dbReference type="RefSeq" id="WP_166320772.1">
    <property type="nucleotide sequence ID" value="NZ_CP049866.1"/>
</dbReference>
<dbReference type="AlphaFoldDB" id="A0A6G7YK21"/>
<accession>A0A6G7YK21</accession>
<dbReference type="PROSITE" id="PS51257">
    <property type="entry name" value="PROKAR_LIPOPROTEIN"/>
    <property type="match status" value="1"/>
</dbReference>
<protein>
    <recommendedName>
        <fullName evidence="4">Lipoprotein</fullName>
    </recommendedName>
</protein>
<gene>
    <name evidence="2" type="ORF">G7071_18260</name>
</gene>
<feature type="signal peptide" evidence="1">
    <location>
        <begin position="1"/>
        <end position="21"/>
    </location>
</feature>
<reference evidence="2 3" key="1">
    <citation type="submission" date="2020-03" db="EMBL/GenBank/DDBJ databases">
        <title>Nocardioides sp. nov., isolated from fish.</title>
        <authorList>
            <person name="Hyun D.-W."/>
            <person name="Bae J.-W."/>
        </authorList>
    </citation>
    <scope>NUCLEOTIDE SEQUENCE [LARGE SCALE GENOMIC DNA]</scope>
    <source>
        <strain evidence="2 3">HDW12A</strain>
    </source>
</reference>
<keyword evidence="1" id="KW-0732">Signal</keyword>
<evidence type="ECO:0000313" key="3">
    <source>
        <dbReference type="Proteomes" id="UP000502035"/>
    </source>
</evidence>
<name>A0A6G7YK21_9ACTN</name>
<dbReference type="Proteomes" id="UP000502035">
    <property type="component" value="Chromosome"/>
</dbReference>
<evidence type="ECO:0008006" key="4">
    <source>
        <dbReference type="Google" id="ProtNLM"/>
    </source>
</evidence>
<evidence type="ECO:0000256" key="1">
    <source>
        <dbReference type="SAM" id="SignalP"/>
    </source>
</evidence>
<feature type="chain" id="PRO_5038732045" description="Lipoprotein" evidence="1">
    <location>
        <begin position="22"/>
        <end position="176"/>
    </location>
</feature>
<keyword evidence="3" id="KW-1185">Reference proteome</keyword>
<sequence>MQVMRSWGPAGLAMTMAMALALSCAGCADGPRPEEAAMSVETSRTNVRTALADVADVLSAAGHQITGATGKWRVCSAEPVASWQYSAGGLVTSPQAASVDAAVAAIVEVLQDGGWVVETQGTDPEPYANLEKDGLRLALGESRRDPGSVALGLKDECVETTSEQDSLLGEQDQLLD</sequence>